<dbReference type="AlphaFoldDB" id="X0SDB1"/>
<keyword evidence="1" id="KW-0175">Coiled coil</keyword>
<dbReference type="EMBL" id="BARS01007148">
    <property type="protein sequence ID" value="GAF78979.1"/>
    <property type="molecule type" value="Genomic_DNA"/>
</dbReference>
<accession>X0SDB1</accession>
<name>X0SDB1_9ZZZZ</name>
<proteinExistence type="predicted"/>
<protein>
    <recommendedName>
        <fullName evidence="3">TIGR03790 family protein</fullName>
    </recommendedName>
</protein>
<dbReference type="NCBIfam" id="TIGR03790">
    <property type="entry name" value="TIGR03790 family protein"/>
    <property type="match status" value="1"/>
</dbReference>
<feature type="non-terminal residue" evidence="2">
    <location>
        <position position="392"/>
    </location>
</feature>
<sequence>MSRRIAIAVSLIFLAAGQVYALRPDEILVIANADIPASIRIAKYYCAKRKVPTGNILALPLGVGLSDSITRADYEKRLAGLIRKKISSPELAGKIRCLLTMYGVPIKVGGRGPLKDRQNELKRLEELIREEKSEIEHLKREGSIKSARQKERASRRLQSKIDRIVGKETNASVDSELSMVLFGDYELYRWQPNELINSAPYWEYKTLMVCRLDGPSEEIARGLVDKAIAAEKTGLRGAVYIDSRGIANDKKLYSRGYFDRSLRNLVVLARLRTEMPVEQERTEKLFTSGDCPRTAIYCGWYSLRKYVDAFDFVDGAIGYHISSLEAVGLRDPNSNQWCPAMLKDGVTATLGAVAEPYLHSFPLPDRFFLELFNGRCLVEAYYRTKPFNSWQL</sequence>
<reference evidence="2" key="1">
    <citation type="journal article" date="2014" name="Front. Microbiol.">
        <title>High frequency of phylogenetically diverse reductive dehalogenase-homologous genes in deep subseafloor sedimentary metagenomes.</title>
        <authorList>
            <person name="Kawai M."/>
            <person name="Futagami T."/>
            <person name="Toyoda A."/>
            <person name="Takaki Y."/>
            <person name="Nishi S."/>
            <person name="Hori S."/>
            <person name="Arai W."/>
            <person name="Tsubouchi T."/>
            <person name="Morono Y."/>
            <person name="Uchiyama I."/>
            <person name="Ito T."/>
            <person name="Fujiyama A."/>
            <person name="Inagaki F."/>
            <person name="Takami H."/>
        </authorList>
    </citation>
    <scope>NUCLEOTIDE SEQUENCE</scope>
    <source>
        <strain evidence="2">Expedition CK06-06</strain>
    </source>
</reference>
<evidence type="ECO:0000256" key="1">
    <source>
        <dbReference type="SAM" id="Coils"/>
    </source>
</evidence>
<dbReference type="InterPro" id="IPR022265">
    <property type="entry name" value="CHP03790"/>
</dbReference>
<feature type="coiled-coil region" evidence="1">
    <location>
        <begin position="114"/>
        <end position="141"/>
    </location>
</feature>
<organism evidence="2">
    <name type="scientific">marine sediment metagenome</name>
    <dbReference type="NCBI Taxonomy" id="412755"/>
    <lineage>
        <taxon>unclassified sequences</taxon>
        <taxon>metagenomes</taxon>
        <taxon>ecological metagenomes</taxon>
    </lineage>
</organism>
<gene>
    <name evidence="2" type="ORF">S01H1_13819</name>
</gene>
<evidence type="ECO:0000313" key="2">
    <source>
        <dbReference type="EMBL" id="GAF78979.1"/>
    </source>
</evidence>
<comment type="caution">
    <text evidence="2">The sequence shown here is derived from an EMBL/GenBank/DDBJ whole genome shotgun (WGS) entry which is preliminary data.</text>
</comment>
<evidence type="ECO:0008006" key="3">
    <source>
        <dbReference type="Google" id="ProtNLM"/>
    </source>
</evidence>